<reference evidence="2" key="1">
    <citation type="journal article" date="2020" name="G3 (Bethesda)">
        <title>High-Quality Assemblies for Three Invasive Social Wasps from the &lt;i&gt;Vespula&lt;/i&gt; Genus.</title>
        <authorList>
            <person name="Harrop T.W.R."/>
            <person name="Guhlin J."/>
            <person name="McLaughlin G.M."/>
            <person name="Permina E."/>
            <person name="Stockwell P."/>
            <person name="Gilligan J."/>
            <person name="Le Lec M.F."/>
            <person name="Gruber M.A.M."/>
            <person name="Quinn O."/>
            <person name="Lovegrove M."/>
            <person name="Duncan E.J."/>
            <person name="Remnant E.J."/>
            <person name="Van Eeckhoven J."/>
            <person name="Graham B."/>
            <person name="Knapp R.A."/>
            <person name="Langford K.W."/>
            <person name="Kronenberg Z."/>
            <person name="Press M.O."/>
            <person name="Eacker S.M."/>
            <person name="Wilson-Rankin E.E."/>
            <person name="Purcell J."/>
            <person name="Lester P.J."/>
            <person name="Dearden P.K."/>
        </authorList>
    </citation>
    <scope>NUCLEOTIDE SEQUENCE</scope>
    <source>
        <strain evidence="2">Linc-1</strain>
    </source>
</reference>
<sequence length="147" mass="16580">MISSSLVLYHIKFQANSKVKICASSLFAKQSDGQSLEFSRFPFRFPFVQCSNDSGSFATTTAAAFIAAKRCRLLRARRADVDGGTRRRAREDETEGRRFGSHLANGPPQRTGSSSVSSLSSSRWEDEWWTVDAEETEFVFVLRYLFC</sequence>
<evidence type="ECO:0000256" key="1">
    <source>
        <dbReference type="SAM" id="MobiDB-lite"/>
    </source>
</evidence>
<feature type="region of interest" description="Disordered" evidence="1">
    <location>
        <begin position="80"/>
        <end position="118"/>
    </location>
</feature>
<dbReference type="Proteomes" id="UP000617340">
    <property type="component" value="Unassembled WGS sequence"/>
</dbReference>
<evidence type="ECO:0000313" key="3">
    <source>
        <dbReference type="Proteomes" id="UP000617340"/>
    </source>
</evidence>
<protein>
    <submittedName>
        <fullName evidence="2">Uncharacterized protein</fullName>
    </submittedName>
</protein>
<dbReference type="EMBL" id="JACSDZ010000020">
    <property type="protein sequence ID" value="KAF7382321.1"/>
    <property type="molecule type" value="Genomic_DNA"/>
</dbReference>
<name>A0A834JB07_VESGE</name>
<proteinExistence type="predicted"/>
<gene>
    <name evidence="2" type="ORF">HZH68_015240</name>
</gene>
<comment type="caution">
    <text evidence="2">The sequence shown here is derived from an EMBL/GenBank/DDBJ whole genome shotgun (WGS) entry which is preliminary data.</text>
</comment>
<organism evidence="2 3">
    <name type="scientific">Vespula germanica</name>
    <name type="common">German yellow jacket</name>
    <name type="synonym">Paravespula germanica</name>
    <dbReference type="NCBI Taxonomy" id="30212"/>
    <lineage>
        <taxon>Eukaryota</taxon>
        <taxon>Metazoa</taxon>
        <taxon>Ecdysozoa</taxon>
        <taxon>Arthropoda</taxon>
        <taxon>Hexapoda</taxon>
        <taxon>Insecta</taxon>
        <taxon>Pterygota</taxon>
        <taxon>Neoptera</taxon>
        <taxon>Endopterygota</taxon>
        <taxon>Hymenoptera</taxon>
        <taxon>Apocrita</taxon>
        <taxon>Aculeata</taxon>
        <taxon>Vespoidea</taxon>
        <taxon>Vespidae</taxon>
        <taxon>Vespinae</taxon>
        <taxon>Vespula</taxon>
    </lineage>
</organism>
<evidence type="ECO:0000313" key="2">
    <source>
        <dbReference type="EMBL" id="KAF7382321.1"/>
    </source>
</evidence>
<accession>A0A834JB07</accession>
<feature type="compositionally biased region" description="Basic and acidic residues" evidence="1">
    <location>
        <begin position="80"/>
        <end position="98"/>
    </location>
</feature>
<dbReference type="AlphaFoldDB" id="A0A834JB07"/>
<keyword evidence="3" id="KW-1185">Reference proteome</keyword>